<name>A0A2K1QYV0_9PEZI</name>
<gene>
    <name evidence="1" type="ORF">CAC42_5675</name>
</gene>
<dbReference type="Proteomes" id="UP000243797">
    <property type="component" value="Unassembled WGS sequence"/>
</dbReference>
<evidence type="ECO:0000313" key="2">
    <source>
        <dbReference type="Proteomes" id="UP000243797"/>
    </source>
</evidence>
<protein>
    <submittedName>
        <fullName evidence="1">Phosphoglucomutase</fullName>
    </submittedName>
</protein>
<dbReference type="InParanoid" id="A0A2K1QYV0"/>
<evidence type="ECO:0000313" key="1">
    <source>
        <dbReference type="EMBL" id="PNS20225.1"/>
    </source>
</evidence>
<keyword evidence="2" id="KW-1185">Reference proteome</keyword>
<dbReference type="AlphaFoldDB" id="A0A2K1QYV0"/>
<dbReference type="EMBL" id="NKHZ01000025">
    <property type="protein sequence ID" value="PNS20225.1"/>
    <property type="molecule type" value="Genomic_DNA"/>
</dbReference>
<accession>A0A2K1QYV0</accession>
<reference evidence="1 2" key="1">
    <citation type="submission" date="2017-06" db="EMBL/GenBank/DDBJ databases">
        <title>Draft genome sequence of a variant of Elsinoe murrayae.</title>
        <authorList>
            <person name="Cheng Q."/>
        </authorList>
    </citation>
    <scope>NUCLEOTIDE SEQUENCE [LARGE SCALE GENOMIC DNA]</scope>
    <source>
        <strain evidence="1 2">CQ-2017a</strain>
    </source>
</reference>
<proteinExistence type="predicted"/>
<sequence length="307" mass="34725">MSVACARPPAVLRSLDLMIMPDEILLAIAKSHGRFTDPSMMFAVARAKQLKVIDDSFTPVQVSPLVDVRRHAIAQTCRRLRDLFIDCYGKADLSKVYIPHPHKIFLPRSKSIGQIMRKVVITPFAIIDEFFESSAYKNLRSTGHSDSDDFYTDPTTTASGYWFAYEAPTLLWKAFRNLYVKFPRQSELSVHIHHRGDSNGWIASTRQDFDAFDCTRRYLFPTLDQPKASLLWTRHGSDPDEASIVRLFTEFMDTARGILHGDITKSDFEAALARRLGNTKAPLADIIRESNGLGTSPVRRCLPDSID</sequence>
<organism evidence="1 2">
    <name type="scientific">Sphaceloma murrayae</name>
    <dbReference type="NCBI Taxonomy" id="2082308"/>
    <lineage>
        <taxon>Eukaryota</taxon>
        <taxon>Fungi</taxon>
        <taxon>Dikarya</taxon>
        <taxon>Ascomycota</taxon>
        <taxon>Pezizomycotina</taxon>
        <taxon>Dothideomycetes</taxon>
        <taxon>Dothideomycetidae</taxon>
        <taxon>Myriangiales</taxon>
        <taxon>Elsinoaceae</taxon>
        <taxon>Sphaceloma</taxon>
    </lineage>
</organism>
<comment type="caution">
    <text evidence="1">The sequence shown here is derived from an EMBL/GenBank/DDBJ whole genome shotgun (WGS) entry which is preliminary data.</text>
</comment>